<dbReference type="InterPro" id="IPR016197">
    <property type="entry name" value="Chromo-like_dom_sf"/>
</dbReference>
<dbReference type="PROSITE" id="PS51641">
    <property type="entry name" value="AGENET_LIKE"/>
    <property type="match status" value="1"/>
</dbReference>
<dbReference type="HOGENOM" id="CLU_572807_0_0_1"/>
<dbReference type="InterPro" id="IPR057208">
    <property type="entry name" value="DUF7886"/>
</dbReference>
<dbReference type="InterPro" id="IPR036612">
    <property type="entry name" value="KH_dom_type_1_sf"/>
</dbReference>
<keyword evidence="1" id="KW-0694">RNA-binding</keyword>
<feature type="compositionally biased region" description="Basic and acidic residues" evidence="2">
    <location>
        <begin position="339"/>
        <end position="354"/>
    </location>
</feature>
<dbReference type="InterPro" id="IPR040148">
    <property type="entry name" value="FMR1"/>
</dbReference>
<dbReference type="GO" id="GO:0005634">
    <property type="term" value="C:nucleus"/>
    <property type="evidence" value="ECO:0000318"/>
    <property type="project" value="GO_Central"/>
</dbReference>
<dbReference type="SUPFAM" id="SSF54791">
    <property type="entry name" value="Eukaryotic type KH-domain (KH-domain type I)"/>
    <property type="match status" value="1"/>
</dbReference>
<dbReference type="EMBL" id="DS469705">
    <property type="protein sequence ID" value="EDO35217.1"/>
    <property type="molecule type" value="Genomic_DNA"/>
</dbReference>
<dbReference type="GO" id="GO:0043488">
    <property type="term" value="P:regulation of mRNA stability"/>
    <property type="evidence" value="ECO:0000318"/>
    <property type="project" value="GO_Central"/>
</dbReference>
<gene>
    <name evidence="4" type="ORF">NEMVEDRAFT_v1g214383</name>
</gene>
<dbReference type="CDD" id="cd22426">
    <property type="entry name" value="KH_I_FMR1_FXR_rpt2"/>
    <property type="match status" value="1"/>
</dbReference>
<reference evidence="4 5" key="1">
    <citation type="journal article" date="2007" name="Science">
        <title>Sea anemone genome reveals ancestral eumetazoan gene repertoire and genomic organization.</title>
        <authorList>
            <person name="Putnam N.H."/>
            <person name="Srivastava M."/>
            <person name="Hellsten U."/>
            <person name="Dirks B."/>
            <person name="Chapman J."/>
            <person name="Salamov A."/>
            <person name="Terry A."/>
            <person name="Shapiro H."/>
            <person name="Lindquist E."/>
            <person name="Kapitonov V.V."/>
            <person name="Jurka J."/>
            <person name="Genikhovich G."/>
            <person name="Grigoriev I.V."/>
            <person name="Lucas S.M."/>
            <person name="Steele R.E."/>
            <person name="Finnerty J.R."/>
            <person name="Technau U."/>
            <person name="Martindale M.Q."/>
            <person name="Rokhsar D.S."/>
        </authorList>
    </citation>
    <scope>NUCLEOTIDE SEQUENCE [LARGE SCALE GENOMIC DNA]</scope>
    <source>
        <strain evidence="5">CH2 X CH6</strain>
    </source>
</reference>
<feature type="domain" description="Agenet-like" evidence="3">
    <location>
        <begin position="60"/>
        <end position="112"/>
    </location>
</feature>
<feature type="compositionally biased region" description="Basic and acidic residues" evidence="2">
    <location>
        <begin position="408"/>
        <end position="426"/>
    </location>
</feature>
<dbReference type="Gene3D" id="3.30.1370.10">
    <property type="entry name" value="K Homology domain, type 1"/>
    <property type="match status" value="1"/>
</dbReference>
<dbReference type="Proteomes" id="UP000001593">
    <property type="component" value="Unassembled WGS sequence"/>
</dbReference>
<feature type="compositionally biased region" description="Polar residues" evidence="2">
    <location>
        <begin position="359"/>
        <end position="374"/>
    </location>
</feature>
<sequence>MGLWISSSQSLTPTCLSSLSGYGFMDIGLPPASPSERDIDLKDDKSTLFLIACYARYNCPYVWVYTRADDNEPCGWWLAKIIHKKGEFFVIQYSGWDATFNEIVPRERIRPPNTNGSISRQMYYKLAKKQMGILERLKLPEHLMGLAIGAQGANIQQARKLPGVMSIEVDEENCTFNICGEEVEQMKREKESLDHQLQNMGISPPTGPSYIPTPAEMRIGTNLMVAPPDSTGSTGRDRALTTDSYGGDLSEGMSISTDPGTTARPSTIRIRSSSESDNTESGRLNSQNANRRAPTPTSELTDIREEGEEHGAHKGSSGEPVKDQRKKPSPWFMSNRKRSNSEGKDDKPNGDGRQHQHNGRSNQRPDQRSWNQGKAQARHSQQSNRSNKSSSNGTQMRSNSGSLSQNWRKQEGLKERSGSDETEAKPSEVAAEETVAEEKVNSEEKSSVESAEQAGKGTEKKSCDQPEAADAPISAEG</sequence>
<feature type="compositionally biased region" description="Polar residues" evidence="2">
    <location>
        <begin position="253"/>
        <end position="300"/>
    </location>
</feature>
<feature type="compositionally biased region" description="Polar residues" evidence="2">
    <location>
        <begin position="393"/>
        <end position="407"/>
    </location>
</feature>
<protein>
    <recommendedName>
        <fullName evidence="3">Agenet-like domain-containing protein</fullName>
    </recommendedName>
</protein>
<dbReference type="AlphaFoldDB" id="A7SM36"/>
<accession>A7SM36</accession>
<dbReference type="GO" id="GO:0051028">
    <property type="term" value="P:mRNA transport"/>
    <property type="evidence" value="ECO:0000318"/>
    <property type="project" value="GO_Central"/>
</dbReference>
<dbReference type="Pfam" id="PF05641">
    <property type="entry name" value="Agenet"/>
    <property type="match status" value="1"/>
</dbReference>
<name>A7SM36_NEMVE</name>
<organism evidence="4 5">
    <name type="scientific">Nematostella vectensis</name>
    <name type="common">Starlet sea anemone</name>
    <dbReference type="NCBI Taxonomy" id="45351"/>
    <lineage>
        <taxon>Eukaryota</taxon>
        <taxon>Metazoa</taxon>
        <taxon>Cnidaria</taxon>
        <taxon>Anthozoa</taxon>
        <taxon>Hexacorallia</taxon>
        <taxon>Actiniaria</taxon>
        <taxon>Edwardsiidae</taxon>
        <taxon>Nematostella</taxon>
    </lineage>
</organism>
<evidence type="ECO:0000256" key="2">
    <source>
        <dbReference type="SAM" id="MobiDB-lite"/>
    </source>
</evidence>
<feature type="compositionally biased region" description="Low complexity" evidence="2">
    <location>
        <begin position="380"/>
        <end position="392"/>
    </location>
</feature>
<dbReference type="PANTHER" id="PTHR10603:SF7">
    <property type="entry name" value="FRAGILE X MESSENGER RIBONUCLEOPROTEIN 1 HOMOLOG"/>
    <property type="match status" value="1"/>
</dbReference>
<keyword evidence="5" id="KW-1185">Reference proteome</keyword>
<dbReference type="PANTHER" id="PTHR10603">
    <property type="entry name" value="FRAGILE X MENTAL RETARDATION SYNDROME-RELATED PROTEIN"/>
    <property type="match status" value="1"/>
</dbReference>
<dbReference type="GO" id="GO:0045182">
    <property type="term" value="F:translation regulator activity"/>
    <property type="evidence" value="ECO:0000318"/>
    <property type="project" value="GO_Central"/>
</dbReference>
<dbReference type="InterPro" id="IPR041560">
    <property type="entry name" value="Tudor_FRM1"/>
</dbReference>
<dbReference type="STRING" id="45351.A7SM36"/>
<dbReference type="GO" id="GO:0003730">
    <property type="term" value="F:mRNA 3'-UTR binding"/>
    <property type="evidence" value="ECO:0000318"/>
    <property type="project" value="GO_Central"/>
</dbReference>
<evidence type="ECO:0000256" key="1">
    <source>
        <dbReference type="PROSITE-ProRule" id="PRU00117"/>
    </source>
</evidence>
<evidence type="ECO:0000259" key="3">
    <source>
        <dbReference type="PROSITE" id="PS51641"/>
    </source>
</evidence>
<dbReference type="GO" id="GO:0010494">
    <property type="term" value="C:cytoplasmic stress granule"/>
    <property type="evidence" value="ECO:0000318"/>
    <property type="project" value="GO_Central"/>
</dbReference>
<dbReference type="InParanoid" id="A7SM36"/>
<dbReference type="Gene3D" id="2.30.30.140">
    <property type="match status" value="1"/>
</dbReference>
<dbReference type="InterPro" id="IPR008395">
    <property type="entry name" value="Agenet-like_dom"/>
</dbReference>
<dbReference type="SUPFAM" id="SSF54160">
    <property type="entry name" value="Chromo domain-like"/>
    <property type="match status" value="1"/>
</dbReference>
<feature type="compositionally biased region" description="Basic and acidic residues" evidence="2">
    <location>
        <begin position="436"/>
        <end position="447"/>
    </location>
</feature>
<dbReference type="GO" id="GO:0045727">
    <property type="term" value="P:positive regulation of translation"/>
    <property type="evidence" value="ECO:0000318"/>
    <property type="project" value="GO_Central"/>
</dbReference>
<dbReference type="GO" id="GO:0048513">
    <property type="term" value="P:animal organ development"/>
    <property type="evidence" value="ECO:0000318"/>
    <property type="project" value="GO_Central"/>
</dbReference>
<feature type="region of interest" description="Disordered" evidence="2">
    <location>
        <begin position="223"/>
        <end position="477"/>
    </location>
</feature>
<evidence type="ECO:0000313" key="4">
    <source>
        <dbReference type="EMBL" id="EDO35217.1"/>
    </source>
</evidence>
<proteinExistence type="predicted"/>
<evidence type="ECO:0000313" key="5">
    <source>
        <dbReference type="Proteomes" id="UP000001593"/>
    </source>
</evidence>
<dbReference type="PROSITE" id="PS50084">
    <property type="entry name" value="KH_TYPE_1"/>
    <property type="match status" value="1"/>
</dbReference>
<feature type="compositionally biased region" description="Basic and acidic residues" evidence="2">
    <location>
        <begin position="301"/>
        <end position="312"/>
    </location>
</feature>
<dbReference type="Pfam" id="PF25377">
    <property type="entry name" value="DUF7886"/>
    <property type="match status" value="1"/>
</dbReference>